<feature type="transmembrane region" description="Helical" evidence="1">
    <location>
        <begin position="132"/>
        <end position="150"/>
    </location>
</feature>
<keyword evidence="1" id="KW-0472">Membrane</keyword>
<evidence type="ECO:0000256" key="1">
    <source>
        <dbReference type="SAM" id="Phobius"/>
    </source>
</evidence>
<dbReference type="AlphaFoldDB" id="A0A2P2C998"/>
<sequence>MAEQTTPLAAMLDAFDSARGEEMDGVWAFSASWALLMRDVDVALVVEGLRDALDVVRETQESPAELFGTGREHADALYEQWLAEGRLVLDDGVTTWRDAVVVGLWMSVLFAAALVVLLVVRDQAGTDELLRAGAISLVVGLGASFGQAAWSRRHRGSTLGADVLADARWSIELTEILRSRYAMSGRRVRTIIAEAQHHVAESGRTVEEEFGTPREYAARFAPDLARRARWMSGAFAALAILAAIQLVDGFDWTATAMTAICCWWAVREHRNALRHRAGGR</sequence>
<gene>
    <name evidence="2" type="ORF">NOCA1150053</name>
</gene>
<evidence type="ECO:0000313" key="2">
    <source>
        <dbReference type="EMBL" id="CUR58575.1"/>
    </source>
</evidence>
<reference evidence="2" key="1">
    <citation type="submission" date="2015-08" db="EMBL/GenBank/DDBJ databases">
        <authorList>
            <person name="Babu N.S."/>
            <person name="Beckwith C.J."/>
            <person name="Beseler K.G."/>
            <person name="Brison A."/>
            <person name="Carone J.V."/>
            <person name="Caskin T.P."/>
            <person name="Diamond M."/>
            <person name="Durham M.E."/>
            <person name="Foxe J.M."/>
            <person name="Go M."/>
            <person name="Henderson B.A."/>
            <person name="Jones I.B."/>
            <person name="McGettigan J.A."/>
            <person name="Micheletti S.J."/>
            <person name="Nasrallah M.E."/>
            <person name="Ortiz D."/>
            <person name="Piller C.R."/>
            <person name="Privatt S.R."/>
            <person name="Schneider S.L."/>
            <person name="Sharp S."/>
            <person name="Smith T.C."/>
            <person name="Stanton J.D."/>
            <person name="Ullery H.E."/>
            <person name="Wilson R.J."/>
            <person name="Serrano M.G."/>
            <person name="Buck G."/>
            <person name="Lee V."/>
            <person name="Wang Y."/>
            <person name="Carvalho R."/>
            <person name="Voegtly L."/>
            <person name="Shi R."/>
            <person name="Duckworth R."/>
            <person name="Johnson A."/>
            <person name="Loviza R."/>
            <person name="Walstead R."/>
            <person name="Shah Z."/>
            <person name="Kiflezghi M."/>
            <person name="Wade K."/>
            <person name="Ball S.L."/>
            <person name="Bradley K.W."/>
            <person name="Asai D.J."/>
            <person name="Bowman C.A."/>
            <person name="Russell D.A."/>
            <person name="Pope W.H."/>
            <person name="Jacobs-Sera D."/>
            <person name="Hendrix R.W."/>
            <person name="Hatfull G.F."/>
        </authorList>
    </citation>
    <scope>NUCLEOTIDE SEQUENCE</scope>
</reference>
<feature type="transmembrane region" description="Helical" evidence="1">
    <location>
        <begin position="228"/>
        <end position="244"/>
    </location>
</feature>
<keyword evidence="1" id="KW-1133">Transmembrane helix</keyword>
<protein>
    <submittedName>
        <fullName evidence="2">Uncharacterized protein</fullName>
    </submittedName>
</protein>
<feature type="transmembrane region" description="Helical" evidence="1">
    <location>
        <begin position="99"/>
        <end position="120"/>
    </location>
</feature>
<proteinExistence type="predicted"/>
<organism evidence="2">
    <name type="scientific">metagenome</name>
    <dbReference type="NCBI Taxonomy" id="256318"/>
    <lineage>
        <taxon>unclassified sequences</taxon>
        <taxon>metagenomes</taxon>
    </lineage>
</organism>
<name>A0A2P2C998_9ZZZZ</name>
<dbReference type="EMBL" id="CZKB01000007">
    <property type="protein sequence ID" value="CUR58575.1"/>
    <property type="molecule type" value="Genomic_DNA"/>
</dbReference>
<accession>A0A2P2C998</accession>
<keyword evidence="1" id="KW-0812">Transmembrane</keyword>